<organism evidence="2 3">
    <name type="scientific">Nosema granulosis</name>
    <dbReference type="NCBI Taxonomy" id="83296"/>
    <lineage>
        <taxon>Eukaryota</taxon>
        <taxon>Fungi</taxon>
        <taxon>Fungi incertae sedis</taxon>
        <taxon>Microsporidia</taxon>
        <taxon>Nosematidae</taxon>
        <taxon>Nosema</taxon>
    </lineage>
</organism>
<protein>
    <submittedName>
        <fullName evidence="2">Uncharacterized protein</fullName>
    </submittedName>
</protein>
<name>A0A9P6KYJ0_9MICR</name>
<evidence type="ECO:0000313" key="3">
    <source>
        <dbReference type="Proteomes" id="UP000740883"/>
    </source>
</evidence>
<keyword evidence="1" id="KW-1133">Transmembrane helix</keyword>
<dbReference type="Proteomes" id="UP000740883">
    <property type="component" value="Unassembled WGS sequence"/>
</dbReference>
<keyword evidence="1" id="KW-0472">Membrane</keyword>
<accession>A0A9P6KYJ0</accession>
<reference evidence="2 3" key="1">
    <citation type="journal article" date="2020" name="Genome Biol. Evol.">
        <title>Comparative genomics of strictly vertically transmitted, feminizing microsporidia endosymbionts of amphipod crustaceans.</title>
        <authorList>
            <person name="Cormier A."/>
            <person name="Chebbi M.A."/>
            <person name="Giraud I."/>
            <person name="Wattier R."/>
            <person name="Teixeira M."/>
            <person name="Gilbert C."/>
            <person name="Rigaud T."/>
            <person name="Cordaux R."/>
        </authorList>
    </citation>
    <scope>NUCLEOTIDE SEQUENCE [LARGE SCALE GENOMIC DNA]</scope>
    <source>
        <strain evidence="2 3">Ou3-Ou53</strain>
    </source>
</reference>
<dbReference type="EMBL" id="SBJO01000103">
    <property type="protein sequence ID" value="KAF9763074.1"/>
    <property type="molecule type" value="Genomic_DNA"/>
</dbReference>
<keyword evidence="1" id="KW-0812">Transmembrane</keyword>
<sequence length="349" mass="41081">MTKGIKNMHKEESIVPRKDATANGEEQFLIQKKIFNQVSIYKIFKTIEKYVGDDPEDILGFINKAYQHVADLEVNFWYNVRQLPTNTPSFQNYISKKMNDCDVFDPFGSFYEKFYSHLKTSLKNFFDQPELEYEDNEPEGDIHADYKVDEEMIPNYADDTKKFDRKEYLKIPEEARAFLETYKYYLPNNIYEAYLTFLRDIKGLLISGKVYLNDGCHDQEAVRTLFKKYFNNYFSNRLTKTVRDLYPKSLLGKGIKREVKAIIHSKQNLTIGTAKCWSYIPTTETMSWCNHHITTTHLLELDRIPTTSKTITTPQHSSSISLVPLFSLPSLLLLYCCFFGFYKFCKIFW</sequence>
<dbReference type="AlphaFoldDB" id="A0A9P6KYJ0"/>
<keyword evidence="3" id="KW-1185">Reference proteome</keyword>
<evidence type="ECO:0000313" key="2">
    <source>
        <dbReference type="EMBL" id="KAF9763074.1"/>
    </source>
</evidence>
<feature type="transmembrane region" description="Helical" evidence="1">
    <location>
        <begin position="322"/>
        <end position="342"/>
    </location>
</feature>
<proteinExistence type="predicted"/>
<gene>
    <name evidence="2" type="ORF">NGRA_1526</name>
</gene>
<evidence type="ECO:0000256" key="1">
    <source>
        <dbReference type="SAM" id="Phobius"/>
    </source>
</evidence>
<comment type="caution">
    <text evidence="2">The sequence shown here is derived from an EMBL/GenBank/DDBJ whole genome shotgun (WGS) entry which is preliminary data.</text>
</comment>